<accession>A0ABS4DNB9</accession>
<name>A0ABS4DNB9_9GAMM</name>
<dbReference type="PANTHER" id="PTHR22946">
    <property type="entry name" value="DIENELACTONE HYDROLASE DOMAIN-CONTAINING PROTEIN-RELATED"/>
    <property type="match status" value="1"/>
</dbReference>
<dbReference type="InterPro" id="IPR029058">
    <property type="entry name" value="AB_hydrolase_fold"/>
</dbReference>
<evidence type="ECO:0000256" key="2">
    <source>
        <dbReference type="SAM" id="SignalP"/>
    </source>
</evidence>
<keyword evidence="2" id="KW-0732">Signal</keyword>
<dbReference type="RefSeq" id="WP_209619457.1">
    <property type="nucleotide sequence ID" value="NZ_JAGJRS010000018.1"/>
</dbReference>
<feature type="signal peptide" evidence="2">
    <location>
        <begin position="1"/>
        <end position="22"/>
    </location>
</feature>
<evidence type="ECO:0000313" key="4">
    <source>
        <dbReference type="EMBL" id="MBP1474526.1"/>
    </source>
</evidence>
<proteinExistence type="predicted"/>
<dbReference type="Gene3D" id="3.40.50.1820">
    <property type="entry name" value="alpha/beta hydrolase"/>
    <property type="match status" value="1"/>
</dbReference>
<dbReference type="SUPFAM" id="SSF53474">
    <property type="entry name" value="alpha/beta-Hydrolases"/>
    <property type="match status" value="1"/>
</dbReference>
<keyword evidence="1" id="KW-0378">Hydrolase</keyword>
<dbReference type="Pfam" id="PF00326">
    <property type="entry name" value="Peptidase_S9"/>
    <property type="match status" value="1"/>
</dbReference>
<dbReference type="PROSITE" id="PS51257">
    <property type="entry name" value="PROKAR_LIPOPROTEIN"/>
    <property type="match status" value="1"/>
</dbReference>
<sequence>MKALFAACGLLLVALCGCSRQSETPVVAIRHVADPSPFLSQTDCFAPWPTYDAWMDRIKARNAWWKPKILLLPFLFPREDFERGQQQLDCSAITYESDGLTIYGWMAVPKGKPGSKFPVLIYNRGGNGSFGALEFPLLLSKVFPYAENGFLVLASQYRGMPETDPERFGTDHFGGDDVRDVTRLIELARRLPDADPHEIFMLGASRGGMMTFMAARRTRDIKAVAVISGVSDLESELQFRPEMEQVYRERIPGYPADKARVLAERSVLAWAQDLPADMPVLLLHGDKDERVSPANGTRLHQRLDQLQRPNKLIVYPGDDHFLSHHKKEAVEEVVRWFRAAMAKDAAVVSPDGASHQGTR</sequence>
<organism evidence="4 5">
    <name type="scientific">Frateuria flava</name>
    <dbReference type="NCBI Taxonomy" id="2821489"/>
    <lineage>
        <taxon>Bacteria</taxon>
        <taxon>Pseudomonadati</taxon>
        <taxon>Pseudomonadota</taxon>
        <taxon>Gammaproteobacteria</taxon>
        <taxon>Lysobacterales</taxon>
        <taxon>Rhodanobacteraceae</taxon>
        <taxon>Frateuria</taxon>
    </lineage>
</organism>
<dbReference type="Proteomes" id="UP000823790">
    <property type="component" value="Unassembled WGS sequence"/>
</dbReference>
<evidence type="ECO:0000313" key="5">
    <source>
        <dbReference type="Proteomes" id="UP000823790"/>
    </source>
</evidence>
<dbReference type="InterPro" id="IPR001375">
    <property type="entry name" value="Peptidase_S9_cat"/>
</dbReference>
<protein>
    <submittedName>
        <fullName evidence="4">S9 family peptidase</fullName>
    </submittedName>
</protein>
<keyword evidence="5" id="KW-1185">Reference proteome</keyword>
<evidence type="ECO:0000256" key="1">
    <source>
        <dbReference type="ARBA" id="ARBA00022801"/>
    </source>
</evidence>
<feature type="chain" id="PRO_5045836642" evidence="2">
    <location>
        <begin position="23"/>
        <end position="359"/>
    </location>
</feature>
<comment type="caution">
    <text evidence="4">The sequence shown here is derived from an EMBL/GenBank/DDBJ whole genome shotgun (WGS) entry which is preliminary data.</text>
</comment>
<dbReference type="InterPro" id="IPR050261">
    <property type="entry name" value="FrsA_esterase"/>
</dbReference>
<dbReference type="EMBL" id="JAGJRS010000018">
    <property type="protein sequence ID" value="MBP1474526.1"/>
    <property type="molecule type" value="Genomic_DNA"/>
</dbReference>
<gene>
    <name evidence="4" type="ORF">J7I44_09440</name>
</gene>
<feature type="domain" description="Peptidase S9 prolyl oligopeptidase catalytic" evidence="3">
    <location>
        <begin position="143"/>
        <end position="342"/>
    </location>
</feature>
<evidence type="ECO:0000259" key="3">
    <source>
        <dbReference type="Pfam" id="PF00326"/>
    </source>
</evidence>
<reference evidence="4 5" key="1">
    <citation type="submission" date="2021-04" db="EMBL/GenBank/DDBJ databases">
        <authorList>
            <person name="Huq M.A."/>
        </authorList>
    </citation>
    <scope>NUCLEOTIDE SEQUENCE [LARGE SCALE GENOMIC DNA]</scope>
    <source>
        <strain evidence="4 5">MAH-13</strain>
    </source>
</reference>
<dbReference type="PANTHER" id="PTHR22946:SF9">
    <property type="entry name" value="POLYKETIDE TRANSFERASE AF380"/>
    <property type="match status" value="1"/>
</dbReference>